<feature type="domain" description="IMP dehydrogenase/GMP reductase" evidence="3">
    <location>
        <begin position="55"/>
        <end position="134"/>
    </location>
</feature>
<dbReference type="EMBL" id="CVQI01000891">
    <property type="protein sequence ID" value="CRK03006.1"/>
    <property type="molecule type" value="Genomic_DNA"/>
</dbReference>
<dbReference type="Proteomes" id="UP000045706">
    <property type="component" value="Unassembled WGS sequence"/>
</dbReference>
<dbReference type="InterPro" id="IPR005990">
    <property type="entry name" value="IMP_DH"/>
</dbReference>
<feature type="region of interest" description="Disordered" evidence="2">
    <location>
        <begin position="32"/>
        <end position="57"/>
    </location>
</feature>
<evidence type="ECO:0000259" key="3">
    <source>
        <dbReference type="Pfam" id="PF00478"/>
    </source>
</evidence>
<dbReference type="GO" id="GO:0003938">
    <property type="term" value="F:IMP dehydrogenase activity"/>
    <property type="evidence" value="ECO:0007669"/>
    <property type="project" value="InterPro"/>
</dbReference>
<accession>A0A0G4KIL2</accession>
<dbReference type="AlphaFoldDB" id="A0A0G4KIL2"/>
<dbReference type="InterPro" id="IPR013785">
    <property type="entry name" value="Aldolase_TIM"/>
</dbReference>
<organism evidence="4 5">
    <name type="scientific">Verticillium longisporum</name>
    <name type="common">Verticillium dahliae var. longisporum</name>
    <dbReference type="NCBI Taxonomy" id="100787"/>
    <lineage>
        <taxon>Eukaryota</taxon>
        <taxon>Fungi</taxon>
        <taxon>Dikarya</taxon>
        <taxon>Ascomycota</taxon>
        <taxon>Pezizomycotina</taxon>
        <taxon>Sordariomycetes</taxon>
        <taxon>Hypocreomycetidae</taxon>
        <taxon>Glomerellales</taxon>
        <taxon>Plectosphaerellaceae</taxon>
        <taxon>Verticillium</taxon>
    </lineage>
</organism>
<sequence length="145" mass="15283">MGSGSDFTAFQDFAGIPSLDFGFGGYGPKDAASNTTGPWRVSSVVPGGKDSQKSNAGTARYFSEGDSVLVAQGVTGSVAHRGPISKFVPYLAAGLKHSMQDCGMQSLTELHESVADGTLRFELRTSSAQMEGNVNMESYEKKLFA</sequence>
<dbReference type="GO" id="GO:0005737">
    <property type="term" value="C:cytoplasm"/>
    <property type="evidence" value="ECO:0007669"/>
    <property type="project" value="TreeGrafter"/>
</dbReference>
<dbReference type="GO" id="GO:0006183">
    <property type="term" value="P:GTP biosynthetic process"/>
    <property type="evidence" value="ECO:0007669"/>
    <property type="project" value="TreeGrafter"/>
</dbReference>
<dbReference type="PANTHER" id="PTHR11911">
    <property type="entry name" value="INOSINE-5-MONOPHOSPHATE DEHYDROGENASE RELATED"/>
    <property type="match status" value="1"/>
</dbReference>
<name>A0A0G4KIL2_VERLO</name>
<dbReference type="Pfam" id="PF00478">
    <property type="entry name" value="IMPDH"/>
    <property type="match status" value="1"/>
</dbReference>
<dbReference type="Gene3D" id="3.20.20.70">
    <property type="entry name" value="Aldolase class I"/>
    <property type="match status" value="1"/>
</dbReference>
<comment type="similarity">
    <text evidence="1">Belongs to the IMPDH/GMPR family.</text>
</comment>
<dbReference type="InterPro" id="IPR001093">
    <property type="entry name" value="IMP_DH_GMPRt"/>
</dbReference>
<evidence type="ECO:0000256" key="2">
    <source>
        <dbReference type="SAM" id="MobiDB-lite"/>
    </source>
</evidence>
<dbReference type="SUPFAM" id="SSF51412">
    <property type="entry name" value="Inosine monophosphate dehydrogenase (IMPDH)"/>
    <property type="match status" value="1"/>
</dbReference>
<evidence type="ECO:0000256" key="1">
    <source>
        <dbReference type="ARBA" id="ARBA00005502"/>
    </source>
</evidence>
<protein>
    <recommendedName>
        <fullName evidence="3">IMP dehydrogenase/GMP reductase domain-containing protein</fullName>
    </recommendedName>
</protein>
<evidence type="ECO:0000313" key="4">
    <source>
        <dbReference type="EMBL" id="CRK03006.1"/>
    </source>
</evidence>
<dbReference type="PANTHER" id="PTHR11911:SF111">
    <property type="entry name" value="INOSINE-5'-MONOPHOSPHATE DEHYDROGENASE"/>
    <property type="match status" value="1"/>
</dbReference>
<gene>
    <name evidence="4" type="ORF">BN1723_008817</name>
</gene>
<evidence type="ECO:0000313" key="5">
    <source>
        <dbReference type="Proteomes" id="UP000045706"/>
    </source>
</evidence>
<proteinExistence type="inferred from homology"/>
<reference evidence="5" key="1">
    <citation type="submission" date="2015-05" db="EMBL/GenBank/DDBJ databases">
        <authorList>
            <person name="Fogelqvist Johan"/>
        </authorList>
    </citation>
    <scope>NUCLEOTIDE SEQUENCE [LARGE SCALE GENOMIC DNA]</scope>
</reference>
<dbReference type="SMART" id="SM01240">
    <property type="entry name" value="IMPDH"/>
    <property type="match status" value="1"/>
</dbReference>